<dbReference type="Pfam" id="PF19780">
    <property type="entry name" value="DUF6265"/>
    <property type="match status" value="1"/>
</dbReference>
<keyword evidence="3" id="KW-1185">Reference proteome</keyword>
<dbReference type="Proteomes" id="UP000642920">
    <property type="component" value="Unassembled WGS sequence"/>
</dbReference>
<feature type="domain" description="DUF6265" evidence="1">
    <location>
        <begin position="34"/>
        <end position="139"/>
    </location>
</feature>
<sequence length="157" mass="18032">MNKIKIIGLILILTLLLTAATSESINVEEAPAYSWIQGSWVGDGFGGYSEELWSPPGLDGKVMGTYRHYNADSSLNFYEFFVLDEEGLYLKHFNPDMTGWEEKGDYLTFKMISFDDKTIELKGLKYEYLPPDSMNIYLKMKTKDGGVRTEVFHMKRK</sequence>
<dbReference type="InterPro" id="IPR046232">
    <property type="entry name" value="DUF6265"/>
</dbReference>
<evidence type="ECO:0000313" key="3">
    <source>
        <dbReference type="Proteomes" id="UP000642920"/>
    </source>
</evidence>
<proteinExistence type="predicted"/>
<dbReference type="EMBL" id="JAERQG010000001">
    <property type="protein sequence ID" value="MBL0764730.1"/>
    <property type="molecule type" value="Genomic_DNA"/>
</dbReference>
<dbReference type="AlphaFoldDB" id="A0A937A9H4"/>
<evidence type="ECO:0000313" key="2">
    <source>
        <dbReference type="EMBL" id="MBL0764730.1"/>
    </source>
</evidence>
<dbReference type="RefSeq" id="WP_201918575.1">
    <property type="nucleotide sequence ID" value="NZ_JAERQG010000001.1"/>
</dbReference>
<name>A0A937A9H4_9BACT</name>
<organism evidence="2 3">
    <name type="scientific">Marivirga atlantica</name>
    <dbReference type="NCBI Taxonomy" id="1548457"/>
    <lineage>
        <taxon>Bacteria</taxon>
        <taxon>Pseudomonadati</taxon>
        <taxon>Bacteroidota</taxon>
        <taxon>Cytophagia</taxon>
        <taxon>Cytophagales</taxon>
        <taxon>Marivirgaceae</taxon>
        <taxon>Marivirga</taxon>
    </lineage>
</organism>
<gene>
    <name evidence="2" type="ORF">JKP34_05675</name>
</gene>
<comment type="caution">
    <text evidence="2">The sequence shown here is derived from an EMBL/GenBank/DDBJ whole genome shotgun (WGS) entry which is preliminary data.</text>
</comment>
<evidence type="ECO:0000259" key="1">
    <source>
        <dbReference type="Pfam" id="PF19780"/>
    </source>
</evidence>
<accession>A0A937A9H4</accession>
<protein>
    <recommendedName>
        <fullName evidence="1">DUF6265 domain-containing protein</fullName>
    </recommendedName>
</protein>
<reference evidence="2" key="1">
    <citation type="submission" date="2021-01" db="EMBL/GenBank/DDBJ databases">
        <title>Marivirga sp. nov., isolated from intertidal surface sediments.</title>
        <authorList>
            <person name="Zhang M."/>
        </authorList>
    </citation>
    <scope>NUCLEOTIDE SEQUENCE</scope>
    <source>
        <strain evidence="2">SM1354</strain>
    </source>
</reference>